<accession>A0A7M7GSB9</accession>
<evidence type="ECO:0000313" key="2">
    <source>
        <dbReference type="EnsemblMetazoa" id="XP_006565268"/>
    </source>
</evidence>
<dbReference type="GeneID" id="102654936"/>
<dbReference type="EnsemblMetazoa" id="XM_006565205">
    <property type="protein sequence ID" value="XP_006565268"/>
    <property type="gene ID" value="LOC102654936"/>
</dbReference>
<name>A0A7M7GSB9_APIME</name>
<dbReference type="KEGG" id="ame:102654936"/>
<keyword evidence="3" id="KW-1185">Reference proteome</keyword>
<keyword evidence="1" id="KW-0472">Membrane</keyword>
<keyword evidence="1" id="KW-0812">Transmembrane</keyword>
<feature type="transmembrane region" description="Helical" evidence="1">
    <location>
        <begin position="12"/>
        <end position="31"/>
    </location>
</feature>
<gene>
    <name evidence="2" type="primary">102654936</name>
    <name evidence="4" type="synonym">LOC102654936</name>
</gene>
<dbReference type="OrthoDB" id="6514900at2759"/>
<reference evidence="4" key="2">
    <citation type="submission" date="2025-04" db="UniProtKB">
        <authorList>
            <consortium name="RefSeq"/>
        </authorList>
    </citation>
    <scope>IDENTIFICATION</scope>
    <source>
        <strain evidence="4">DH4</strain>
        <tissue evidence="4">Whole body</tissue>
    </source>
</reference>
<reference evidence="2" key="1">
    <citation type="submission" date="2021-01" db="UniProtKB">
        <authorList>
            <consortium name="EnsemblMetazoa"/>
        </authorList>
    </citation>
    <scope>IDENTIFICATION</scope>
    <source>
        <strain evidence="2">DH4</strain>
    </source>
</reference>
<protein>
    <submittedName>
        <fullName evidence="4">Uncharacterized protein LOC102654936</fullName>
    </submittedName>
</protein>
<evidence type="ECO:0000256" key="1">
    <source>
        <dbReference type="SAM" id="Phobius"/>
    </source>
</evidence>
<accession>A0A8B6Z109</accession>
<keyword evidence="1" id="KW-1133">Transmembrane helix</keyword>
<evidence type="ECO:0000313" key="3">
    <source>
        <dbReference type="Proteomes" id="UP000005203"/>
    </source>
</evidence>
<dbReference type="Proteomes" id="UP000005203">
    <property type="component" value="Linkage group LG12"/>
</dbReference>
<organism evidence="2">
    <name type="scientific">Apis mellifera</name>
    <name type="common">Honeybee</name>
    <dbReference type="NCBI Taxonomy" id="7460"/>
    <lineage>
        <taxon>Eukaryota</taxon>
        <taxon>Metazoa</taxon>
        <taxon>Ecdysozoa</taxon>
        <taxon>Arthropoda</taxon>
        <taxon>Hexapoda</taxon>
        <taxon>Insecta</taxon>
        <taxon>Pterygota</taxon>
        <taxon>Neoptera</taxon>
        <taxon>Endopterygota</taxon>
        <taxon>Hymenoptera</taxon>
        <taxon>Apocrita</taxon>
        <taxon>Aculeata</taxon>
        <taxon>Apoidea</taxon>
        <taxon>Anthophila</taxon>
        <taxon>Apidae</taxon>
        <taxon>Apis</taxon>
    </lineage>
</organism>
<dbReference type="RefSeq" id="XP_006565268.1">
    <property type="nucleotide sequence ID" value="XM_006565205.3"/>
</dbReference>
<proteinExistence type="predicted"/>
<sequence>MRGYTEERIKDLKSWIGIVAMFGVLCANGIVSAQPVYERITRESENTMSIYDTLLNFSKMGEIGAAEELNREISETSKERYKRLSDQRRAELETLMALSKMTGKLVNAIREGRESQSSKTNGRKKSSIAKRSIFDINMKNLQKLFRLSGKLGYKGNAAYPVIS</sequence>
<dbReference type="OMA" id="KSWIGIV"/>
<dbReference type="AlphaFoldDB" id="A0A7M7GSB9"/>
<evidence type="ECO:0000313" key="4">
    <source>
        <dbReference type="RefSeq" id="XP_006565268.1"/>
    </source>
</evidence>